<dbReference type="Pfam" id="PF07282">
    <property type="entry name" value="Cas12f1-like_TNB"/>
    <property type="match status" value="1"/>
</dbReference>
<sequence>MQQTVQKSEISVQAELGSAYARKTVVAKILTDRLTNKKREAIEREYDAFQRYVHGEEDVELYSAICQDAFRHIDRDEIKDGREYPVPIRNQNFDVRQTESDEPSRSDASGDVDLRRDDNDVADWWLKIPVATVYGGVNVPIKPHEPIPDEAELCDSKIVRDDGEYYAHLSIEQQVDVSESYDGVIGVDFGVRWAATSVALPSRNTSFYGEEIRRVRRHYGELRTRLQEKGAYRSLRQIKDKERRVVEDRLHKISRSIVEEAKERNAFIVVGDLEGIDGGDKGAEMNRRLSQMPHYKLKRFIEYKSRWEGVVVVEVDEYMTSQTCSRCGNQDTGREGQGRFLCDECGLDDNADKNGATNIAKRGLGKSIERPLSSLGASVDRLERCHDETTSGTVLRSGEDTEAPTSRSEGVSPNE</sequence>
<dbReference type="GO" id="GO:0003677">
    <property type="term" value="F:DNA binding"/>
    <property type="evidence" value="ECO:0007669"/>
    <property type="project" value="UniProtKB-KW"/>
</dbReference>
<feature type="domain" description="Cas12f1-like TNB" evidence="3">
    <location>
        <begin position="294"/>
        <end position="359"/>
    </location>
</feature>
<feature type="compositionally biased region" description="Basic and acidic residues" evidence="2">
    <location>
        <begin position="380"/>
        <end position="389"/>
    </location>
</feature>
<evidence type="ECO:0000256" key="2">
    <source>
        <dbReference type="SAM" id="MobiDB-lite"/>
    </source>
</evidence>
<dbReference type="Proteomes" id="UP001149411">
    <property type="component" value="Unassembled WGS sequence"/>
</dbReference>
<evidence type="ECO:0000313" key="5">
    <source>
        <dbReference type="Proteomes" id="UP001149411"/>
    </source>
</evidence>
<dbReference type="NCBIfam" id="TIGR01766">
    <property type="entry name" value="IS200/IS605 family accessory protein TnpB-like domain"/>
    <property type="match status" value="1"/>
</dbReference>
<name>A0A9Q4C483_9EURY</name>
<protein>
    <submittedName>
        <fullName evidence="4">Transposase</fullName>
    </submittedName>
</protein>
<feature type="region of interest" description="Disordered" evidence="2">
    <location>
        <begin position="86"/>
        <end position="114"/>
    </location>
</feature>
<reference evidence="4" key="1">
    <citation type="submission" date="2022-09" db="EMBL/GenBank/DDBJ databases">
        <title>Haloadaptaus new haloarchaeum isolated from saline soil.</title>
        <authorList>
            <person name="Duran-Viseras A."/>
            <person name="Sanchez-Porro C."/>
            <person name="Ventosa A."/>
        </authorList>
    </citation>
    <scope>NUCLEOTIDE SEQUENCE</scope>
    <source>
        <strain evidence="4">F3-133</strain>
    </source>
</reference>
<dbReference type="RefSeq" id="WP_266087938.1">
    <property type="nucleotide sequence ID" value="NZ_RKLV01000009.1"/>
</dbReference>
<keyword evidence="1" id="KW-0238">DNA-binding</keyword>
<comment type="caution">
    <text evidence="4">The sequence shown here is derived from an EMBL/GenBank/DDBJ whole genome shotgun (WGS) entry which is preliminary data.</text>
</comment>
<accession>A0A9Q4C483</accession>
<evidence type="ECO:0000256" key="1">
    <source>
        <dbReference type="ARBA" id="ARBA00023125"/>
    </source>
</evidence>
<dbReference type="AlphaFoldDB" id="A0A9Q4C483"/>
<keyword evidence="5" id="KW-1185">Reference proteome</keyword>
<feature type="compositionally biased region" description="Basic and acidic residues" evidence="2">
    <location>
        <begin position="96"/>
        <end position="105"/>
    </location>
</feature>
<dbReference type="EMBL" id="RKLV01000009">
    <property type="protein sequence ID" value="MCX2819567.1"/>
    <property type="molecule type" value="Genomic_DNA"/>
</dbReference>
<organism evidence="4 5">
    <name type="scientific">Halorutilus salinus</name>
    <dbReference type="NCBI Taxonomy" id="2487751"/>
    <lineage>
        <taxon>Archaea</taxon>
        <taxon>Methanobacteriati</taxon>
        <taxon>Methanobacteriota</taxon>
        <taxon>Stenosarchaea group</taxon>
        <taxon>Halobacteria</taxon>
        <taxon>Halorutilales</taxon>
        <taxon>Halorutilaceae</taxon>
        <taxon>Halorutilus</taxon>
    </lineage>
</organism>
<dbReference type="NCBIfam" id="NF040570">
    <property type="entry name" value="guided_TnpB"/>
    <property type="match status" value="1"/>
</dbReference>
<evidence type="ECO:0000259" key="3">
    <source>
        <dbReference type="Pfam" id="PF07282"/>
    </source>
</evidence>
<dbReference type="InterPro" id="IPR010095">
    <property type="entry name" value="Cas12f1-like_TNB"/>
</dbReference>
<proteinExistence type="predicted"/>
<evidence type="ECO:0000313" key="4">
    <source>
        <dbReference type="EMBL" id="MCX2819567.1"/>
    </source>
</evidence>
<feature type="compositionally biased region" description="Polar residues" evidence="2">
    <location>
        <begin position="403"/>
        <end position="415"/>
    </location>
</feature>
<gene>
    <name evidence="4" type="ORF">EGH25_09425</name>
</gene>
<feature type="region of interest" description="Disordered" evidence="2">
    <location>
        <begin position="379"/>
        <end position="415"/>
    </location>
</feature>